<proteinExistence type="predicted"/>
<evidence type="ECO:0000259" key="2">
    <source>
        <dbReference type="Pfam" id="PF01562"/>
    </source>
</evidence>
<keyword evidence="4" id="KW-1185">Reference proteome</keyword>
<dbReference type="Proteomes" id="UP001364617">
    <property type="component" value="Unassembled WGS sequence"/>
</dbReference>
<dbReference type="Pfam" id="PF01562">
    <property type="entry name" value="Pep_M12B_propep"/>
    <property type="match status" value="1"/>
</dbReference>
<gene>
    <name evidence="3" type="ORF">R3I93_018243</name>
</gene>
<sequence length="149" mass="16118">MSSRYSPKRALLPAVCAHVVSVLTVCCAGRLFTAAAYPSQPDTPNTLEHYDVIEPHLLIGGQQRPVSLIKSMGHPGSLKVLMEVDGEQLLLALQKNEGLFASHYTETHYLEDGSAVTTSPNVTIHCYYHGEVEGHLGSEVSLSTCTGLR</sequence>
<keyword evidence="1" id="KW-1015">Disulfide bond</keyword>
<reference evidence="3 4" key="1">
    <citation type="submission" date="2024-02" db="EMBL/GenBank/DDBJ databases">
        <title>Chromosome-level genome assembly of the Eurasian Minnow (Phoxinus phoxinus).</title>
        <authorList>
            <person name="Oriowo T.O."/>
            <person name="Martin S."/>
            <person name="Stange M."/>
            <person name="Chrysostomakis Y."/>
            <person name="Brown T."/>
            <person name="Winkler S."/>
            <person name="Kukowka S."/>
            <person name="Myers E.W."/>
            <person name="Bohne A."/>
        </authorList>
    </citation>
    <scope>NUCLEOTIDE SEQUENCE [LARGE SCALE GENOMIC DNA]</scope>
    <source>
        <strain evidence="3">ZFMK-TIS-60720</strain>
        <tissue evidence="3">Whole Organism</tissue>
    </source>
</reference>
<dbReference type="EMBL" id="JAYKXH010000019">
    <property type="protein sequence ID" value="KAK7135078.1"/>
    <property type="molecule type" value="Genomic_DNA"/>
</dbReference>
<organism evidence="3 4">
    <name type="scientific">Phoxinus phoxinus</name>
    <name type="common">Eurasian minnow</name>
    <dbReference type="NCBI Taxonomy" id="58324"/>
    <lineage>
        <taxon>Eukaryota</taxon>
        <taxon>Metazoa</taxon>
        <taxon>Chordata</taxon>
        <taxon>Craniata</taxon>
        <taxon>Vertebrata</taxon>
        <taxon>Euteleostomi</taxon>
        <taxon>Actinopterygii</taxon>
        <taxon>Neopterygii</taxon>
        <taxon>Teleostei</taxon>
        <taxon>Ostariophysi</taxon>
        <taxon>Cypriniformes</taxon>
        <taxon>Leuciscidae</taxon>
        <taxon>Phoxininae</taxon>
        <taxon>Phoxinus</taxon>
    </lineage>
</organism>
<accession>A0AAN9CIE2</accession>
<dbReference type="PANTHER" id="PTHR11905:SF112">
    <property type="entry name" value="DISINTEGRIN AND METALLOPROTEINASE DOMAIN-CONTAINING PROTEIN 12"/>
    <property type="match status" value="1"/>
</dbReference>
<dbReference type="InterPro" id="IPR002870">
    <property type="entry name" value="Peptidase_M12B_N"/>
</dbReference>
<evidence type="ECO:0000256" key="1">
    <source>
        <dbReference type="ARBA" id="ARBA00023157"/>
    </source>
</evidence>
<protein>
    <recommendedName>
        <fullName evidence="2">Peptidase M12B propeptide domain-containing protein</fullName>
    </recommendedName>
</protein>
<evidence type="ECO:0000313" key="4">
    <source>
        <dbReference type="Proteomes" id="UP001364617"/>
    </source>
</evidence>
<evidence type="ECO:0000313" key="3">
    <source>
        <dbReference type="EMBL" id="KAK7135078.1"/>
    </source>
</evidence>
<comment type="caution">
    <text evidence="3">The sequence shown here is derived from an EMBL/GenBank/DDBJ whole genome shotgun (WGS) entry which is preliminary data.</text>
</comment>
<feature type="domain" description="Peptidase M12B propeptide" evidence="2">
    <location>
        <begin position="73"/>
        <end position="133"/>
    </location>
</feature>
<dbReference type="AlphaFoldDB" id="A0AAN9CIE2"/>
<name>A0AAN9CIE2_9TELE</name>
<dbReference type="PANTHER" id="PTHR11905">
    <property type="entry name" value="ADAM A DISINTEGRIN AND METALLOPROTEASE DOMAIN"/>
    <property type="match status" value="1"/>
</dbReference>